<protein>
    <submittedName>
        <fullName evidence="2">Uncharacterized protein</fullName>
    </submittedName>
</protein>
<reference evidence="2 3" key="1">
    <citation type="submission" date="2019-06" db="EMBL/GenBank/DDBJ databases">
        <title>A chromosome-scale genome assembly of the striped catfish, Pangasianodon hypophthalmus.</title>
        <authorList>
            <person name="Wen M."/>
            <person name="Zahm M."/>
            <person name="Roques C."/>
            <person name="Cabau C."/>
            <person name="Klopp C."/>
            <person name="Donnadieu C."/>
            <person name="Jouanno E."/>
            <person name="Avarre J.-C."/>
            <person name="Campet M."/>
            <person name="Ha T.T.T."/>
            <person name="Dugue R."/>
            <person name="Lampietro C."/>
            <person name="Louis A."/>
            <person name="Herpin A."/>
            <person name="Echchiki A."/>
            <person name="Berthelot C."/>
            <person name="Parey E."/>
            <person name="Roest-Crollius H."/>
            <person name="Braasch I."/>
            <person name="Postlethwait J."/>
            <person name="Bobe J."/>
            <person name="Montfort J."/>
            <person name="Bouchez O."/>
            <person name="Begum T."/>
            <person name="Schartl M."/>
            <person name="Guiguen Y."/>
        </authorList>
    </citation>
    <scope>NUCLEOTIDE SEQUENCE [LARGE SCALE GENOMIC DNA]</scope>
    <source>
        <strain evidence="2 3">Indonesia</strain>
        <tissue evidence="2">Blood</tissue>
    </source>
</reference>
<dbReference type="EMBL" id="VFJC01000016">
    <property type="protein sequence ID" value="KAB5548809.1"/>
    <property type="molecule type" value="Genomic_DNA"/>
</dbReference>
<name>A0A5N5M135_PANHP</name>
<evidence type="ECO:0000313" key="3">
    <source>
        <dbReference type="Proteomes" id="UP000327468"/>
    </source>
</evidence>
<feature type="region of interest" description="Disordered" evidence="1">
    <location>
        <begin position="23"/>
        <end position="47"/>
    </location>
</feature>
<organism evidence="2 3">
    <name type="scientific">Pangasianodon hypophthalmus</name>
    <name type="common">Striped catfish</name>
    <name type="synonym">Helicophagus hypophthalmus</name>
    <dbReference type="NCBI Taxonomy" id="310915"/>
    <lineage>
        <taxon>Eukaryota</taxon>
        <taxon>Metazoa</taxon>
        <taxon>Chordata</taxon>
        <taxon>Craniata</taxon>
        <taxon>Vertebrata</taxon>
        <taxon>Euteleostomi</taxon>
        <taxon>Actinopterygii</taxon>
        <taxon>Neopterygii</taxon>
        <taxon>Teleostei</taxon>
        <taxon>Ostariophysi</taxon>
        <taxon>Siluriformes</taxon>
        <taxon>Pangasiidae</taxon>
        <taxon>Pangasianodon</taxon>
    </lineage>
</organism>
<feature type="region of interest" description="Disordered" evidence="1">
    <location>
        <begin position="74"/>
        <end position="107"/>
    </location>
</feature>
<dbReference type="AlphaFoldDB" id="A0A5N5M135"/>
<evidence type="ECO:0000313" key="2">
    <source>
        <dbReference type="EMBL" id="KAB5548809.1"/>
    </source>
</evidence>
<gene>
    <name evidence="2" type="ORF">PHYPO_G00059900</name>
</gene>
<keyword evidence="3" id="KW-1185">Reference proteome</keyword>
<dbReference type="Proteomes" id="UP000327468">
    <property type="component" value="Chromosome 15"/>
</dbReference>
<accession>A0A5N5M135</accession>
<evidence type="ECO:0000256" key="1">
    <source>
        <dbReference type="SAM" id="MobiDB-lite"/>
    </source>
</evidence>
<proteinExistence type="predicted"/>
<feature type="compositionally biased region" description="Basic and acidic residues" evidence="1">
    <location>
        <begin position="74"/>
        <end position="84"/>
    </location>
</feature>
<comment type="caution">
    <text evidence="2">The sequence shown here is derived from an EMBL/GenBank/DDBJ whole genome shotgun (WGS) entry which is preliminary data.</text>
</comment>
<sequence length="107" mass="11938">MCLHARLRERGCRGGIARAERFESPRVQASRKSAFGRDSPPGSARSRLAQGLRAFRERTVSFCCFRFDVDRRGGDRRRTARTDTRSPPLSSKPPCLPVASGKMTAEV</sequence>